<reference evidence="3" key="2">
    <citation type="journal article" date="2008" name="Nucleic Acids Res.">
        <title>The rice annotation project database (RAP-DB): 2008 update.</title>
        <authorList>
            <consortium name="The rice annotation project (RAP)"/>
        </authorList>
    </citation>
    <scope>GENOME REANNOTATION</scope>
    <source>
        <strain evidence="3">cv. Nipponbare</strain>
    </source>
</reference>
<protein>
    <submittedName>
        <fullName evidence="2">Uncharacterized protein</fullName>
    </submittedName>
</protein>
<name>Q851K8_ORYSJ</name>
<organism evidence="2 3">
    <name type="scientific">Oryza sativa subsp. japonica</name>
    <name type="common">Rice</name>
    <dbReference type="NCBI Taxonomy" id="39947"/>
    <lineage>
        <taxon>Eukaryota</taxon>
        <taxon>Viridiplantae</taxon>
        <taxon>Streptophyta</taxon>
        <taxon>Embryophyta</taxon>
        <taxon>Tracheophyta</taxon>
        <taxon>Spermatophyta</taxon>
        <taxon>Magnoliopsida</taxon>
        <taxon>Liliopsida</taxon>
        <taxon>Poales</taxon>
        <taxon>Poaceae</taxon>
        <taxon>BOP clade</taxon>
        <taxon>Oryzoideae</taxon>
        <taxon>Oryzeae</taxon>
        <taxon>Oryzinae</taxon>
        <taxon>Oryza</taxon>
        <taxon>Oryza sativa</taxon>
    </lineage>
</organism>
<proteinExistence type="predicted"/>
<sequence length="104" mass="11617">MTKRTDAHRRARMRRKQQDARALLLKDGDRRTRQAGDGGGLASADGSRRNRVRRRRSSKRAKGFGVRANVEGTVSHHAPLPLPTTPHPSLATLEAWIEMGRGRT</sequence>
<dbReference type="Proteomes" id="UP000000763">
    <property type="component" value="Chromosome 3"/>
</dbReference>
<feature type="compositionally biased region" description="Basic residues" evidence="1">
    <location>
        <begin position="1"/>
        <end position="15"/>
    </location>
</feature>
<reference evidence="3" key="1">
    <citation type="journal article" date="2005" name="Nature">
        <title>The map-based sequence of the rice genome.</title>
        <authorList>
            <consortium name="International rice genome sequencing project (IRGSP)"/>
            <person name="Matsumoto T."/>
            <person name="Wu J."/>
            <person name="Kanamori H."/>
            <person name="Katayose Y."/>
            <person name="Fujisawa M."/>
            <person name="Namiki N."/>
            <person name="Mizuno H."/>
            <person name="Yamamoto K."/>
            <person name="Antonio B.A."/>
            <person name="Baba T."/>
            <person name="Sakata K."/>
            <person name="Nagamura Y."/>
            <person name="Aoki H."/>
            <person name="Arikawa K."/>
            <person name="Arita K."/>
            <person name="Bito T."/>
            <person name="Chiden Y."/>
            <person name="Fujitsuka N."/>
            <person name="Fukunaka R."/>
            <person name="Hamada M."/>
            <person name="Harada C."/>
            <person name="Hayashi A."/>
            <person name="Hijishita S."/>
            <person name="Honda M."/>
            <person name="Hosokawa S."/>
            <person name="Ichikawa Y."/>
            <person name="Idonuma A."/>
            <person name="Iijima M."/>
            <person name="Ikeda M."/>
            <person name="Ikeno M."/>
            <person name="Ito K."/>
            <person name="Ito S."/>
            <person name="Ito T."/>
            <person name="Ito Y."/>
            <person name="Ito Y."/>
            <person name="Iwabuchi A."/>
            <person name="Kamiya K."/>
            <person name="Karasawa W."/>
            <person name="Kurita K."/>
            <person name="Katagiri S."/>
            <person name="Kikuta A."/>
            <person name="Kobayashi H."/>
            <person name="Kobayashi N."/>
            <person name="Machita K."/>
            <person name="Maehara T."/>
            <person name="Masukawa M."/>
            <person name="Mizubayashi T."/>
            <person name="Mukai Y."/>
            <person name="Nagasaki H."/>
            <person name="Nagata Y."/>
            <person name="Naito S."/>
            <person name="Nakashima M."/>
            <person name="Nakama Y."/>
            <person name="Nakamichi Y."/>
            <person name="Nakamura M."/>
            <person name="Meguro A."/>
            <person name="Negishi M."/>
            <person name="Ohta I."/>
            <person name="Ohta T."/>
            <person name="Okamoto M."/>
            <person name="Ono N."/>
            <person name="Saji S."/>
            <person name="Sakaguchi M."/>
            <person name="Sakai K."/>
            <person name="Shibata M."/>
            <person name="Shimokawa T."/>
            <person name="Song J."/>
            <person name="Takazaki Y."/>
            <person name="Terasawa K."/>
            <person name="Tsugane M."/>
            <person name="Tsuji K."/>
            <person name="Ueda S."/>
            <person name="Waki K."/>
            <person name="Yamagata H."/>
            <person name="Yamamoto M."/>
            <person name="Yamamoto S."/>
            <person name="Yamane H."/>
            <person name="Yoshiki S."/>
            <person name="Yoshihara R."/>
            <person name="Yukawa K."/>
            <person name="Zhong H."/>
            <person name="Yano M."/>
            <person name="Yuan Q."/>
            <person name="Ouyang S."/>
            <person name="Liu J."/>
            <person name="Jones K.M."/>
            <person name="Gansberger K."/>
            <person name="Moffat K."/>
            <person name="Hill J."/>
            <person name="Bera J."/>
            <person name="Fadrosh D."/>
            <person name="Jin S."/>
            <person name="Johri S."/>
            <person name="Kim M."/>
            <person name="Overton L."/>
            <person name="Reardon M."/>
            <person name="Tsitrin T."/>
            <person name="Vuong H."/>
            <person name="Weaver B."/>
            <person name="Ciecko A."/>
            <person name="Tallon L."/>
            <person name="Jackson J."/>
            <person name="Pai G."/>
            <person name="Aken S.V."/>
            <person name="Utterback T."/>
            <person name="Reidmuller S."/>
            <person name="Feldblyum T."/>
            <person name="Hsiao J."/>
            <person name="Zismann V."/>
            <person name="Iobst S."/>
            <person name="de Vazeille A.R."/>
            <person name="Buell C.R."/>
            <person name="Ying K."/>
            <person name="Li Y."/>
            <person name="Lu T."/>
            <person name="Huang Y."/>
            <person name="Zhao Q."/>
            <person name="Feng Q."/>
            <person name="Zhang L."/>
            <person name="Zhu J."/>
            <person name="Weng Q."/>
            <person name="Mu J."/>
            <person name="Lu Y."/>
            <person name="Fan D."/>
            <person name="Liu Y."/>
            <person name="Guan J."/>
            <person name="Zhang Y."/>
            <person name="Yu S."/>
            <person name="Liu X."/>
            <person name="Zhang Y."/>
            <person name="Hong G."/>
            <person name="Han B."/>
            <person name="Choisne N."/>
            <person name="Demange N."/>
            <person name="Orjeda G."/>
            <person name="Samain S."/>
            <person name="Cattolico L."/>
            <person name="Pelletier E."/>
            <person name="Couloux A."/>
            <person name="Segurens B."/>
            <person name="Wincker P."/>
            <person name="D'Hont A."/>
            <person name="Scarpelli C."/>
            <person name="Weissenbach J."/>
            <person name="Salanoubat M."/>
            <person name="Quetier F."/>
            <person name="Yu Y."/>
            <person name="Kim H.R."/>
            <person name="Rambo T."/>
            <person name="Currie J."/>
            <person name="Collura K."/>
            <person name="Luo M."/>
            <person name="Yang T."/>
            <person name="Ammiraju J.S.S."/>
            <person name="Engler F."/>
            <person name="Soderlund C."/>
            <person name="Wing R.A."/>
            <person name="Palmer L.E."/>
            <person name="de la Bastide M."/>
            <person name="Spiegel L."/>
            <person name="Nascimento L."/>
            <person name="Zutavern T."/>
            <person name="O'Shaughnessy A."/>
            <person name="Dike S."/>
            <person name="Dedhia N."/>
            <person name="Preston R."/>
            <person name="Balija V."/>
            <person name="McCombie W.R."/>
            <person name="Chow T."/>
            <person name="Chen H."/>
            <person name="Chung M."/>
            <person name="Chen C."/>
            <person name="Shaw J."/>
            <person name="Wu H."/>
            <person name="Hsiao K."/>
            <person name="Chao Y."/>
            <person name="Chu M."/>
            <person name="Cheng C."/>
            <person name="Hour A."/>
            <person name="Lee P."/>
            <person name="Lin S."/>
            <person name="Lin Y."/>
            <person name="Liou J."/>
            <person name="Liu S."/>
            <person name="Hsing Y."/>
            <person name="Raghuvanshi S."/>
            <person name="Mohanty A."/>
            <person name="Bharti A.K."/>
            <person name="Gaur A."/>
            <person name="Gupta V."/>
            <person name="Kumar D."/>
            <person name="Ravi V."/>
            <person name="Vij S."/>
            <person name="Kapur A."/>
            <person name="Khurana P."/>
            <person name="Khurana P."/>
            <person name="Khurana J.P."/>
            <person name="Tyagi A.K."/>
            <person name="Gaikwad K."/>
            <person name="Singh A."/>
            <person name="Dalal V."/>
            <person name="Srivastava S."/>
            <person name="Dixit A."/>
            <person name="Pal A.K."/>
            <person name="Ghazi I.A."/>
            <person name="Yadav M."/>
            <person name="Pandit A."/>
            <person name="Bhargava A."/>
            <person name="Sureshbabu K."/>
            <person name="Batra K."/>
            <person name="Sharma T.R."/>
            <person name="Mohapatra T."/>
            <person name="Singh N.K."/>
            <person name="Messing J."/>
            <person name="Nelson A.B."/>
            <person name="Fuks G."/>
            <person name="Kavchok S."/>
            <person name="Keizer G."/>
            <person name="Linton E."/>
            <person name="Llaca V."/>
            <person name="Song R."/>
            <person name="Tanyolac B."/>
            <person name="Young S."/>
            <person name="Ho-Il K."/>
            <person name="Hahn J.H."/>
            <person name="Sangsakoo G."/>
            <person name="Vanavichit A."/>
            <person name="de Mattos Luiz.A.T."/>
            <person name="Zimmer P.D."/>
            <person name="Malone G."/>
            <person name="Dellagostin O."/>
            <person name="de Oliveira A.C."/>
            <person name="Bevan M."/>
            <person name="Bancroft I."/>
            <person name="Minx P."/>
            <person name="Cordum H."/>
            <person name="Wilson R."/>
            <person name="Cheng Z."/>
            <person name="Jin W."/>
            <person name="Jiang J."/>
            <person name="Leong S.A."/>
            <person name="Iwama H."/>
            <person name="Gojobori T."/>
            <person name="Itoh T."/>
            <person name="Niimura Y."/>
            <person name="Fujii Y."/>
            <person name="Habara T."/>
            <person name="Sakai H."/>
            <person name="Sato Y."/>
            <person name="Wilson G."/>
            <person name="Kumar K."/>
            <person name="McCouch S."/>
            <person name="Juretic N."/>
            <person name="Hoen D."/>
            <person name="Wright S."/>
            <person name="Bruskiewich R."/>
            <person name="Bureau T."/>
            <person name="Miyao A."/>
            <person name="Hirochika H."/>
            <person name="Nishikawa T."/>
            <person name="Kadowaki K."/>
            <person name="Sugiura M."/>
            <person name="Burr B."/>
            <person name="Sasaki T."/>
        </authorList>
    </citation>
    <scope>NUCLEOTIDE SEQUENCE [LARGE SCALE GENOMIC DNA]</scope>
    <source>
        <strain evidence="3">cv. Nipponbare</strain>
    </source>
</reference>
<evidence type="ECO:0000256" key="1">
    <source>
        <dbReference type="SAM" id="MobiDB-lite"/>
    </source>
</evidence>
<feature type="region of interest" description="Disordered" evidence="1">
    <location>
        <begin position="1"/>
        <end position="88"/>
    </location>
</feature>
<feature type="compositionally biased region" description="Basic and acidic residues" evidence="1">
    <location>
        <begin position="16"/>
        <end position="34"/>
    </location>
</feature>
<dbReference type="AlphaFoldDB" id="Q851K8"/>
<dbReference type="EMBL" id="AC120508">
    <property type="protein sequence ID" value="AAO38500.1"/>
    <property type="molecule type" value="Genomic_DNA"/>
</dbReference>
<feature type="compositionally biased region" description="Basic residues" evidence="1">
    <location>
        <begin position="49"/>
        <end position="62"/>
    </location>
</feature>
<accession>Q851K8</accession>
<evidence type="ECO:0000313" key="2">
    <source>
        <dbReference type="EMBL" id="AAO38500.1"/>
    </source>
</evidence>
<gene>
    <name evidence="2" type="primary">OSJNBb0021O11.4</name>
</gene>
<evidence type="ECO:0000313" key="3">
    <source>
        <dbReference type="Proteomes" id="UP000000763"/>
    </source>
</evidence>